<evidence type="ECO:0000256" key="2">
    <source>
        <dbReference type="ARBA" id="ARBA00022884"/>
    </source>
</evidence>
<dbReference type="PROSITE" id="PS50102">
    <property type="entry name" value="RRM"/>
    <property type="match status" value="1"/>
</dbReference>
<proteinExistence type="predicted"/>
<dbReference type="PANTHER" id="PTHR46754">
    <property type="entry name" value="MKI67 FHA DOMAIN-INTERACTING NUCLEOLAR PHOSPHOPROTEIN"/>
    <property type="match status" value="1"/>
</dbReference>
<evidence type="ECO:0000256" key="5">
    <source>
        <dbReference type="SAM" id="MobiDB-lite"/>
    </source>
</evidence>
<dbReference type="Gene3D" id="3.30.70.330">
    <property type="match status" value="1"/>
</dbReference>
<reference evidence="7 8" key="2">
    <citation type="submission" date="2019-11" db="EMBL/GenBank/DDBJ databases">
        <authorList>
            <person name="Lu H."/>
        </authorList>
    </citation>
    <scope>NUCLEOTIDE SEQUENCE [LARGE SCALE GENOMIC DNA]</scope>
    <source>
        <strain evidence="7 8">FIM1</strain>
    </source>
</reference>
<evidence type="ECO:0000256" key="1">
    <source>
        <dbReference type="ARBA" id="ARBA00004604"/>
    </source>
</evidence>
<keyword evidence="3" id="KW-0539">Nucleus</keyword>
<organism evidence="7 8">
    <name type="scientific">Kluyveromyces marxianus</name>
    <name type="common">Yeast</name>
    <name type="synonym">Candida kefyr</name>
    <dbReference type="NCBI Taxonomy" id="4911"/>
    <lineage>
        <taxon>Eukaryota</taxon>
        <taxon>Fungi</taxon>
        <taxon>Dikarya</taxon>
        <taxon>Ascomycota</taxon>
        <taxon>Saccharomycotina</taxon>
        <taxon>Saccharomycetes</taxon>
        <taxon>Saccharomycetales</taxon>
        <taxon>Saccharomycetaceae</taxon>
        <taxon>Kluyveromyces</taxon>
    </lineage>
</organism>
<dbReference type="InterPro" id="IPR035979">
    <property type="entry name" value="RBD_domain_sf"/>
</dbReference>
<reference evidence="7 8" key="1">
    <citation type="submission" date="2016-03" db="EMBL/GenBank/DDBJ databases">
        <title>How can Kluyveromyces marxianus grow so fast - potential evolutionary course in Saccharomyces Complex revealed by comparative genomics.</title>
        <authorList>
            <person name="Mo W."/>
            <person name="Lu W."/>
            <person name="Yang X."/>
            <person name="Qi J."/>
            <person name="Lv H."/>
        </authorList>
    </citation>
    <scope>NUCLEOTIDE SEQUENCE [LARGE SCALE GENOMIC DNA]</scope>
    <source>
        <strain evidence="7 8">FIM1</strain>
    </source>
</reference>
<dbReference type="SMART" id="SM00360">
    <property type="entry name" value="RRM"/>
    <property type="match status" value="1"/>
</dbReference>
<dbReference type="Pfam" id="PF00076">
    <property type="entry name" value="RRM_1"/>
    <property type="match status" value="1"/>
</dbReference>
<keyword evidence="2 4" id="KW-0694">RNA-binding</keyword>
<dbReference type="InterPro" id="IPR000504">
    <property type="entry name" value="RRM_dom"/>
</dbReference>
<evidence type="ECO:0000313" key="8">
    <source>
        <dbReference type="Proteomes" id="UP000422736"/>
    </source>
</evidence>
<comment type="subcellular location">
    <subcellularLocation>
        <location evidence="1">Nucleus</location>
        <location evidence="1">Nucleolus</location>
    </subcellularLocation>
</comment>
<feature type="compositionally biased region" description="Acidic residues" evidence="5">
    <location>
        <begin position="54"/>
        <end position="70"/>
    </location>
</feature>
<sequence length="235" mass="26458">MAKSVRSTTQSKKSEPKAAKAVKEVVEKVEETLQGSGSESESESDIEGFHSASENEDEDDSSDDEGEEVQVELKQGSHTIKKLDPKKQSEMDKQKAKKDKNADVSGILYVSRLPQGFKEREMSKYFSQFGDLKQVRLARNKKTGNSRHYGFIEYINKDDAVIAQEAMNNYLIMGHLLKVKVLPSGSSIDKLFRYKKKPFIASKATKSATDLKKRASEKHEDRIAKLNEAGIDFKF</sequence>
<feature type="compositionally biased region" description="Basic and acidic residues" evidence="5">
    <location>
        <begin position="81"/>
        <end position="99"/>
    </location>
</feature>
<evidence type="ECO:0000313" key="7">
    <source>
        <dbReference type="EMBL" id="QGN17333.1"/>
    </source>
</evidence>
<dbReference type="Proteomes" id="UP000422736">
    <property type="component" value="Chromosome 6"/>
</dbReference>
<feature type="compositionally biased region" description="Polar residues" evidence="5">
    <location>
        <begin position="1"/>
        <end position="11"/>
    </location>
</feature>
<protein>
    <submittedName>
        <fullName evidence="7">Ribosome biogenesis protein 15</fullName>
    </submittedName>
</protein>
<evidence type="ECO:0000256" key="3">
    <source>
        <dbReference type="ARBA" id="ARBA00023242"/>
    </source>
</evidence>
<name>A0ABX6F4N7_KLUMA</name>
<feature type="compositionally biased region" description="Basic and acidic residues" evidence="5">
    <location>
        <begin position="12"/>
        <end position="31"/>
    </location>
</feature>
<evidence type="ECO:0000259" key="6">
    <source>
        <dbReference type="PROSITE" id="PS50102"/>
    </source>
</evidence>
<feature type="domain" description="RRM" evidence="6">
    <location>
        <begin position="106"/>
        <end position="184"/>
    </location>
</feature>
<dbReference type="EMBL" id="CP015059">
    <property type="protein sequence ID" value="QGN17333.1"/>
    <property type="molecule type" value="Genomic_DNA"/>
</dbReference>
<evidence type="ECO:0000256" key="4">
    <source>
        <dbReference type="PROSITE-ProRule" id="PRU00176"/>
    </source>
</evidence>
<accession>A0ABX6F4N7</accession>
<gene>
    <name evidence="7" type="primary">NOP15</name>
    <name evidence="7" type="ORF">FIM1_4065</name>
</gene>
<dbReference type="InterPro" id="IPR012677">
    <property type="entry name" value="Nucleotide-bd_a/b_plait_sf"/>
</dbReference>
<feature type="region of interest" description="Disordered" evidence="5">
    <location>
        <begin position="1"/>
        <end position="99"/>
    </location>
</feature>
<dbReference type="SUPFAM" id="SSF54928">
    <property type="entry name" value="RNA-binding domain, RBD"/>
    <property type="match status" value="1"/>
</dbReference>
<keyword evidence="8" id="KW-1185">Reference proteome</keyword>